<dbReference type="SUPFAM" id="SSF103515">
    <property type="entry name" value="Autotransporter"/>
    <property type="match status" value="1"/>
</dbReference>
<gene>
    <name evidence="1" type="ORF">Tci_926028</name>
</gene>
<proteinExistence type="predicted"/>
<accession>A0A699X3I3</accession>
<evidence type="ECO:0008006" key="2">
    <source>
        <dbReference type="Google" id="ProtNLM"/>
    </source>
</evidence>
<evidence type="ECO:0000313" key="1">
    <source>
        <dbReference type="EMBL" id="GFD54059.1"/>
    </source>
</evidence>
<name>A0A699X3I3_TANCI</name>
<dbReference type="Gene3D" id="2.40.128.130">
    <property type="entry name" value="Autotransporter beta-domain"/>
    <property type="match status" value="1"/>
</dbReference>
<reference evidence="1" key="1">
    <citation type="journal article" date="2019" name="Sci. Rep.">
        <title>Draft genome of Tanacetum cinerariifolium, the natural source of mosquito coil.</title>
        <authorList>
            <person name="Yamashiro T."/>
            <person name="Shiraishi A."/>
            <person name="Satake H."/>
            <person name="Nakayama K."/>
        </authorList>
    </citation>
    <scope>NUCLEOTIDE SEQUENCE</scope>
</reference>
<dbReference type="EMBL" id="BKCJ011801858">
    <property type="protein sequence ID" value="GFD54059.1"/>
    <property type="molecule type" value="Genomic_DNA"/>
</dbReference>
<organism evidence="1">
    <name type="scientific">Tanacetum cinerariifolium</name>
    <name type="common">Dalmatian daisy</name>
    <name type="synonym">Chrysanthemum cinerariifolium</name>
    <dbReference type="NCBI Taxonomy" id="118510"/>
    <lineage>
        <taxon>Eukaryota</taxon>
        <taxon>Viridiplantae</taxon>
        <taxon>Streptophyta</taxon>
        <taxon>Embryophyta</taxon>
        <taxon>Tracheophyta</taxon>
        <taxon>Spermatophyta</taxon>
        <taxon>Magnoliopsida</taxon>
        <taxon>eudicotyledons</taxon>
        <taxon>Gunneridae</taxon>
        <taxon>Pentapetalae</taxon>
        <taxon>asterids</taxon>
        <taxon>campanulids</taxon>
        <taxon>Asterales</taxon>
        <taxon>Asteraceae</taxon>
        <taxon>Asteroideae</taxon>
        <taxon>Anthemideae</taxon>
        <taxon>Anthemidinae</taxon>
        <taxon>Tanacetum</taxon>
    </lineage>
</organism>
<dbReference type="AlphaFoldDB" id="A0A699X3I3"/>
<feature type="non-terminal residue" evidence="1">
    <location>
        <position position="1"/>
    </location>
</feature>
<dbReference type="InterPro" id="IPR036709">
    <property type="entry name" value="Autotransporte_beta_dom_sf"/>
</dbReference>
<sequence length="63" mass="6933">ALNSVPGVDFNLQGYEPQRSLNRASVGLSQKLAPDLTLRAGYNWRKNDDVTQQGVNLALSLDF</sequence>
<protein>
    <recommendedName>
        <fullName evidence="2">Autotransporter domain-containing protein</fullName>
    </recommendedName>
</protein>
<comment type="caution">
    <text evidence="1">The sequence shown here is derived from an EMBL/GenBank/DDBJ whole genome shotgun (WGS) entry which is preliminary data.</text>
</comment>